<dbReference type="InterPro" id="IPR018244">
    <property type="entry name" value="Allrgn_V5/Tpx1_CS"/>
</dbReference>
<feature type="domain" description="SCP" evidence="3">
    <location>
        <begin position="24"/>
        <end position="160"/>
    </location>
</feature>
<keyword evidence="2" id="KW-0732">Signal</keyword>
<dbReference type="EMBL" id="CAJVCH010511189">
    <property type="protein sequence ID" value="CAG7821437.1"/>
    <property type="molecule type" value="Genomic_DNA"/>
</dbReference>
<evidence type="ECO:0000259" key="3">
    <source>
        <dbReference type="SMART" id="SM00198"/>
    </source>
</evidence>
<evidence type="ECO:0000256" key="2">
    <source>
        <dbReference type="SAM" id="SignalP"/>
    </source>
</evidence>
<keyword evidence="5" id="KW-1185">Reference proteome</keyword>
<dbReference type="OrthoDB" id="337038at2759"/>
<dbReference type="SMART" id="SM00198">
    <property type="entry name" value="SCP"/>
    <property type="match status" value="1"/>
</dbReference>
<dbReference type="PANTHER" id="PTHR10334">
    <property type="entry name" value="CYSTEINE-RICH SECRETORY PROTEIN-RELATED"/>
    <property type="match status" value="1"/>
</dbReference>
<dbReference type="GO" id="GO:0005576">
    <property type="term" value="C:extracellular region"/>
    <property type="evidence" value="ECO:0007669"/>
    <property type="project" value="InterPro"/>
</dbReference>
<keyword evidence="1" id="KW-0472">Membrane</keyword>
<gene>
    <name evidence="4" type="ORF">AFUS01_LOCUS31775</name>
</gene>
<name>A0A8J2KRZ9_9HEXA</name>
<sequence length="199" mass="22584">MAVTTAGTVIFIIAFLPLHFCFEDHEIAGLDEHNKFRKHHGAPKMKLTKDLNEIGNKCAKYYVEKDLFDHSCPYKNGAGENLLKGGSGKTNNWTDWVVGATRAFYRECNYYDWEYPGYGNCGHFTQVIWKASTELGFGAFANKKSLIVVALYKEHGNMAYTCSFVKNVLEASCHSESAAVNFLYVNLLFFEAVIFIIWF</sequence>
<evidence type="ECO:0000313" key="5">
    <source>
        <dbReference type="Proteomes" id="UP000708208"/>
    </source>
</evidence>
<feature type="chain" id="PRO_5035278074" description="SCP domain-containing protein" evidence="2">
    <location>
        <begin position="22"/>
        <end position="199"/>
    </location>
</feature>
<comment type="caution">
    <text evidence="4">The sequence shown here is derived from an EMBL/GenBank/DDBJ whole genome shotgun (WGS) entry which is preliminary data.</text>
</comment>
<dbReference type="InterPro" id="IPR001283">
    <property type="entry name" value="CRISP-related"/>
</dbReference>
<evidence type="ECO:0000256" key="1">
    <source>
        <dbReference type="SAM" id="Phobius"/>
    </source>
</evidence>
<keyword evidence="1" id="KW-1133">Transmembrane helix</keyword>
<feature type="signal peptide" evidence="2">
    <location>
        <begin position="1"/>
        <end position="21"/>
    </location>
</feature>
<dbReference type="Pfam" id="PF00188">
    <property type="entry name" value="CAP"/>
    <property type="match status" value="1"/>
</dbReference>
<protein>
    <recommendedName>
        <fullName evidence="3">SCP domain-containing protein</fullName>
    </recommendedName>
</protein>
<feature type="transmembrane region" description="Helical" evidence="1">
    <location>
        <begin position="178"/>
        <end position="198"/>
    </location>
</feature>
<dbReference type="Proteomes" id="UP000708208">
    <property type="component" value="Unassembled WGS sequence"/>
</dbReference>
<accession>A0A8J2KRZ9</accession>
<evidence type="ECO:0000313" key="4">
    <source>
        <dbReference type="EMBL" id="CAG7821437.1"/>
    </source>
</evidence>
<organism evidence="4 5">
    <name type="scientific">Allacma fusca</name>
    <dbReference type="NCBI Taxonomy" id="39272"/>
    <lineage>
        <taxon>Eukaryota</taxon>
        <taxon>Metazoa</taxon>
        <taxon>Ecdysozoa</taxon>
        <taxon>Arthropoda</taxon>
        <taxon>Hexapoda</taxon>
        <taxon>Collembola</taxon>
        <taxon>Symphypleona</taxon>
        <taxon>Sminthuridae</taxon>
        <taxon>Allacma</taxon>
    </lineage>
</organism>
<keyword evidence="1" id="KW-0812">Transmembrane</keyword>
<reference evidence="4" key="1">
    <citation type="submission" date="2021-06" db="EMBL/GenBank/DDBJ databases">
        <authorList>
            <person name="Hodson N. C."/>
            <person name="Mongue J. A."/>
            <person name="Jaron S. K."/>
        </authorList>
    </citation>
    <scope>NUCLEOTIDE SEQUENCE</scope>
</reference>
<dbReference type="PROSITE" id="PS01009">
    <property type="entry name" value="CRISP_1"/>
    <property type="match status" value="1"/>
</dbReference>
<proteinExistence type="predicted"/>
<dbReference type="AlphaFoldDB" id="A0A8J2KRZ9"/>
<dbReference type="InterPro" id="IPR014044">
    <property type="entry name" value="CAP_dom"/>
</dbReference>